<dbReference type="Proteomes" id="UP000326396">
    <property type="component" value="Unassembled WGS sequence"/>
</dbReference>
<reference evidence="1 2" key="1">
    <citation type="submission" date="2019-05" db="EMBL/GenBank/DDBJ databases">
        <title>Mikania micrantha, genome provides insights into the molecular mechanism of rapid growth.</title>
        <authorList>
            <person name="Liu B."/>
        </authorList>
    </citation>
    <scope>NUCLEOTIDE SEQUENCE [LARGE SCALE GENOMIC DNA]</scope>
    <source>
        <strain evidence="1">NLD-2019</strain>
        <tissue evidence="1">Leaf</tissue>
    </source>
</reference>
<dbReference type="PANTHER" id="PTHR33702">
    <property type="entry name" value="BNAA09G40010D PROTEIN"/>
    <property type="match status" value="1"/>
</dbReference>
<dbReference type="PANTHER" id="PTHR33702:SF19">
    <property type="entry name" value="BINDING PROTEIN"/>
    <property type="match status" value="1"/>
</dbReference>
<comment type="caution">
    <text evidence="1">The sequence shown here is derived from an EMBL/GenBank/DDBJ whole genome shotgun (WGS) entry which is preliminary data.</text>
</comment>
<evidence type="ECO:0000313" key="2">
    <source>
        <dbReference type="Proteomes" id="UP000326396"/>
    </source>
</evidence>
<dbReference type="EMBL" id="SZYD01000711">
    <property type="protein sequence ID" value="KAD1514661.1"/>
    <property type="molecule type" value="Genomic_DNA"/>
</dbReference>
<protein>
    <submittedName>
        <fullName evidence="1">Uncharacterized protein</fullName>
    </submittedName>
</protein>
<sequence>MEDSKMRCFKGVKRYWRRRGYRRLAPASTDESRSKRGKWSWKLRMPRRLKIKLKFKFNPKKLVARVHNAYVRMMMRVADLPAVRCGAIAGYGGGGIGEFGMRPMKEYDEKIIIQMYNSLVMRQTQLKELELEPYHTAGSQ</sequence>
<dbReference type="AlphaFoldDB" id="A0A5N6LGZ4"/>
<name>A0A5N6LGZ4_9ASTR</name>
<proteinExistence type="predicted"/>
<evidence type="ECO:0000313" key="1">
    <source>
        <dbReference type="EMBL" id="KAD1514661.1"/>
    </source>
</evidence>
<keyword evidence="2" id="KW-1185">Reference proteome</keyword>
<organism evidence="1 2">
    <name type="scientific">Mikania micrantha</name>
    <name type="common">bitter vine</name>
    <dbReference type="NCBI Taxonomy" id="192012"/>
    <lineage>
        <taxon>Eukaryota</taxon>
        <taxon>Viridiplantae</taxon>
        <taxon>Streptophyta</taxon>
        <taxon>Embryophyta</taxon>
        <taxon>Tracheophyta</taxon>
        <taxon>Spermatophyta</taxon>
        <taxon>Magnoliopsida</taxon>
        <taxon>eudicotyledons</taxon>
        <taxon>Gunneridae</taxon>
        <taxon>Pentapetalae</taxon>
        <taxon>asterids</taxon>
        <taxon>campanulids</taxon>
        <taxon>Asterales</taxon>
        <taxon>Asteraceae</taxon>
        <taxon>Asteroideae</taxon>
        <taxon>Heliantheae alliance</taxon>
        <taxon>Eupatorieae</taxon>
        <taxon>Mikania</taxon>
    </lineage>
</organism>
<gene>
    <name evidence="1" type="ORF">E3N88_42701</name>
</gene>
<dbReference type="OrthoDB" id="1898021at2759"/>
<accession>A0A5N6LGZ4</accession>